<dbReference type="InterPro" id="IPR000914">
    <property type="entry name" value="SBP_5_dom"/>
</dbReference>
<keyword evidence="6" id="KW-1185">Reference proteome</keyword>
<evidence type="ECO:0000256" key="2">
    <source>
        <dbReference type="ARBA" id="ARBA00022729"/>
    </source>
</evidence>
<name>A0A5E4W0C7_9BURK</name>
<dbReference type="RefSeq" id="WP_224788774.1">
    <property type="nucleotide sequence ID" value="NZ_CABPRZ010000011.1"/>
</dbReference>
<dbReference type="SUPFAM" id="SSF53850">
    <property type="entry name" value="Periplasmic binding protein-like II"/>
    <property type="match status" value="1"/>
</dbReference>
<proteinExistence type="inferred from homology"/>
<dbReference type="Pfam" id="PF00496">
    <property type="entry name" value="SBP_bac_5"/>
    <property type="match status" value="1"/>
</dbReference>
<accession>A0A5E4W0C7</accession>
<dbReference type="GO" id="GO:0015833">
    <property type="term" value="P:peptide transport"/>
    <property type="evidence" value="ECO:0007669"/>
    <property type="project" value="TreeGrafter"/>
</dbReference>
<dbReference type="Gene3D" id="3.40.190.10">
    <property type="entry name" value="Periplasmic binding protein-like II"/>
    <property type="match status" value="1"/>
</dbReference>
<comment type="similarity">
    <text evidence="1">Belongs to the bacterial solute-binding protein 5 family.</text>
</comment>
<evidence type="ECO:0000259" key="4">
    <source>
        <dbReference type="Pfam" id="PF00496"/>
    </source>
</evidence>
<sequence length="537" mass="59338">MLASLSRVIYRFCMIALAASCTAVALPAAAQTPQRGGTLNILSISAINTLNPAIQSGVATAMPGSQLFASLLESDADWKPHPYLADSWEVSKDGLAYTFHLNKNAVFHDGKPITSADVAFSLETVKQNHPFGPAMFASVARVETPDPLTAVFRLSKPNPALLLAVSTPALLPIIPKHIYDNGPIRSNPRNNSPVGSGPFKFVEYKPGEYLVLERFDKFFRPGRPYLDRITYTIMKDPSAMTLAVSRGDIQYVAYGPMRLSDVDRLAKQSNLMVTNKGYEGVGTLTWLAFNVRNKPLSDVRVRQAISYAIDRKFITEKLQLGRSKPAYGPIVASSPFYNPSLNHYDLNLDRANQLLDAAGFPKNAQGVRFPLRLDYIPANIDSSQVIAEYLKPQLKKIGVEVQLRPSPDFPTWSQRVSNGDFDMTTDIVFNWGDPVIGVARTYMSSNIKKGVIWSNTQGYVNPKVDQLLGEAAVENDAAKRHALYNDFQKIVNEELPVAYLLQVPYQTIYSKSLKNVPLGVWGAFAPFDDVYWAKAPG</sequence>
<reference evidence="5 6" key="1">
    <citation type="submission" date="2019-08" db="EMBL/GenBank/DDBJ databases">
        <authorList>
            <person name="Peeters C."/>
        </authorList>
    </citation>
    <scope>NUCLEOTIDE SEQUENCE [LARGE SCALE GENOMIC DNA]</scope>
    <source>
        <strain evidence="5 6">LMG 30175</strain>
    </source>
</reference>
<dbReference type="GO" id="GO:1904680">
    <property type="term" value="F:peptide transmembrane transporter activity"/>
    <property type="evidence" value="ECO:0007669"/>
    <property type="project" value="TreeGrafter"/>
</dbReference>
<evidence type="ECO:0000256" key="1">
    <source>
        <dbReference type="ARBA" id="ARBA00005695"/>
    </source>
</evidence>
<evidence type="ECO:0000313" key="6">
    <source>
        <dbReference type="Proteomes" id="UP000414233"/>
    </source>
</evidence>
<dbReference type="PANTHER" id="PTHR30290:SF38">
    <property type="entry name" value="D,D-DIPEPTIDE-BINDING PERIPLASMIC PROTEIN DDPA-RELATED"/>
    <property type="match status" value="1"/>
</dbReference>
<dbReference type="InterPro" id="IPR039424">
    <property type="entry name" value="SBP_5"/>
</dbReference>
<feature type="domain" description="Solute-binding protein family 5" evidence="4">
    <location>
        <begin position="79"/>
        <end position="434"/>
    </location>
</feature>
<dbReference type="GO" id="GO:0030288">
    <property type="term" value="C:outer membrane-bounded periplasmic space"/>
    <property type="evidence" value="ECO:0007669"/>
    <property type="project" value="UniProtKB-ARBA"/>
</dbReference>
<dbReference type="PANTHER" id="PTHR30290">
    <property type="entry name" value="PERIPLASMIC BINDING COMPONENT OF ABC TRANSPORTER"/>
    <property type="match status" value="1"/>
</dbReference>
<gene>
    <name evidence="5" type="ORF">PTE30175_02849</name>
</gene>
<dbReference type="PIRSF" id="PIRSF002741">
    <property type="entry name" value="MppA"/>
    <property type="match status" value="1"/>
</dbReference>
<dbReference type="EMBL" id="CABPRZ010000011">
    <property type="protein sequence ID" value="VVE17004.1"/>
    <property type="molecule type" value="Genomic_DNA"/>
</dbReference>
<organism evidence="5 6">
    <name type="scientific">Pandoraea terrae</name>
    <dbReference type="NCBI Taxonomy" id="1537710"/>
    <lineage>
        <taxon>Bacteria</taxon>
        <taxon>Pseudomonadati</taxon>
        <taxon>Pseudomonadota</taxon>
        <taxon>Betaproteobacteria</taxon>
        <taxon>Burkholderiales</taxon>
        <taxon>Burkholderiaceae</taxon>
        <taxon>Pandoraea</taxon>
    </lineage>
</organism>
<feature type="chain" id="PRO_5022873572" evidence="3">
    <location>
        <begin position="26"/>
        <end position="537"/>
    </location>
</feature>
<dbReference type="CDD" id="cd08517">
    <property type="entry name" value="PBP2_NikA_DppA_OppA_like_13"/>
    <property type="match status" value="1"/>
</dbReference>
<evidence type="ECO:0000256" key="3">
    <source>
        <dbReference type="SAM" id="SignalP"/>
    </source>
</evidence>
<feature type="signal peptide" evidence="3">
    <location>
        <begin position="1"/>
        <end position="25"/>
    </location>
</feature>
<dbReference type="GO" id="GO:0043190">
    <property type="term" value="C:ATP-binding cassette (ABC) transporter complex"/>
    <property type="evidence" value="ECO:0007669"/>
    <property type="project" value="InterPro"/>
</dbReference>
<dbReference type="Gene3D" id="3.10.105.10">
    <property type="entry name" value="Dipeptide-binding Protein, Domain 3"/>
    <property type="match status" value="1"/>
</dbReference>
<evidence type="ECO:0000313" key="5">
    <source>
        <dbReference type="EMBL" id="VVE17004.1"/>
    </source>
</evidence>
<protein>
    <submittedName>
        <fullName evidence="5">Extracellular solute-binding protein, family 5 middle family protein 16</fullName>
    </submittedName>
</protein>
<keyword evidence="2 3" id="KW-0732">Signal</keyword>
<dbReference type="Proteomes" id="UP000414233">
    <property type="component" value="Unassembled WGS sequence"/>
</dbReference>
<dbReference type="InterPro" id="IPR030678">
    <property type="entry name" value="Peptide/Ni-bd"/>
</dbReference>
<dbReference type="AlphaFoldDB" id="A0A5E4W0C7"/>